<organism evidence="1 2">
    <name type="scientific">Tanacetum coccineum</name>
    <dbReference type="NCBI Taxonomy" id="301880"/>
    <lineage>
        <taxon>Eukaryota</taxon>
        <taxon>Viridiplantae</taxon>
        <taxon>Streptophyta</taxon>
        <taxon>Embryophyta</taxon>
        <taxon>Tracheophyta</taxon>
        <taxon>Spermatophyta</taxon>
        <taxon>Magnoliopsida</taxon>
        <taxon>eudicotyledons</taxon>
        <taxon>Gunneridae</taxon>
        <taxon>Pentapetalae</taxon>
        <taxon>asterids</taxon>
        <taxon>campanulids</taxon>
        <taxon>Asterales</taxon>
        <taxon>Asteraceae</taxon>
        <taxon>Asteroideae</taxon>
        <taxon>Anthemideae</taxon>
        <taxon>Anthemidinae</taxon>
        <taxon>Tanacetum</taxon>
    </lineage>
</organism>
<protein>
    <submittedName>
        <fullName evidence="1">Uncharacterized protein</fullName>
    </submittedName>
</protein>
<sequence length="173" mass="19386">MIWINITPSGLCNIIPPPSVDTLEMRFSIVPYMIDWYDVCVLVGYTIADSAACRSITGAYVDHLAFPPVGMCSNPLASSRAFCELQSDLHLFVFHNHLAYVISNMVCRLVPRLLLSNDEVHPCMLRSMQECLCLLNGSLVLQYSPDRGLKRHFQQTSLVVVVRGLNCCDQTSF</sequence>
<evidence type="ECO:0000313" key="1">
    <source>
        <dbReference type="EMBL" id="GJT20754.1"/>
    </source>
</evidence>
<dbReference type="Proteomes" id="UP001151760">
    <property type="component" value="Unassembled WGS sequence"/>
</dbReference>
<reference evidence="1" key="1">
    <citation type="journal article" date="2022" name="Int. J. Mol. Sci.">
        <title>Draft Genome of Tanacetum Coccineum: Genomic Comparison of Closely Related Tanacetum-Family Plants.</title>
        <authorList>
            <person name="Yamashiro T."/>
            <person name="Shiraishi A."/>
            <person name="Nakayama K."/>
            <person name="Satake H."/>
        </authorList>
    </citation>
    <scope>NUCLEOTIDE SEQUENCE</scope>
</reference>
<name>A0ABQ5C6R1_9ASTR</name>
<evidence type="ECO:0000313" key="2">
    <source>
        <dbReference type="Proteomes" id="UP001151760"/>
    </source>
</evidence>
<comment type="caution">
    <text evidence="1">The sequence shown here is derived from an EMBL/GenBank/DDBJ whole genome shotgun (WGS) entry which is preliminary data.</text>
</comment>
<proteinExistence type="predicted"/>
<keyword evidence="2" id="KW-1185">Reference proteome</keyword>
<gene>
    <name evidence="1" type="ORF">Tco_0890691</name>
</gene>
<accession>A0ABQ5C6R1</accession>
<reference evidence="1" key="2">
    <citation type="submission" date="2022-01" db="EMBL/GenBank/DDBJ databases">
        <authorList>
            <person name="Yamashiro T."/>
            <person name="Shiraishi A."/>
            <person name="Satake H."/>
            <person name="Nakayama K."/>
        </authorList>
    </citation>
    <scope>NUCLEOTIDE SEQUENCE</scope>
</reference>
<dbReference type="EMBL" id="BQNB010013831">
    <property type="protein sequence ID" value="GJT20754.1"/>
    <property type="molecule type" value="Genomic_DNA"/>
</dbReference>